<dbReference type="PROSITE" id="PS50103">
    <property type="entry name" value="ZF_C3H1"/>
    <property type="match status" value="1"/>
</dbReference>
<comment type="caution">
    <text evidence="9">The sequence shown here is derived from an EMBL/GenBank/DDBJ whole genome shotgun (WGS) entry which is preliminary data.</text>
</comment>
<dbReference type="PANTHER" id="PTHR12620">
    <property type="entry name" value="U2 SNRNP AUXILIARY FACTOR, SMALL SUBUNIT"/>
    <property type="match status" value="1"/>
</dbReference>
<feature type="domain" description="C3H1-type" evidence="8">
    <location>
        <begin position="220"/>
        <end position="248"/>
    </location>
</feature>
<keyword evidence="4 5" id="KW-0862">Zinc</keyword>
<dbReference type="OrthoDB" id="423462at2759"/>
<sequence>MEEPSMEEEDKERTTCVEKNLEDEKIVSSGGMTRKEKRKAIKRLKRKQIRKDIAAREREEEEARLNDPEEQRRLLLMEKEEAERVERETKLFEERERAWIEAIEKKMKEAAEEEQRKLLEETHKQQQDENVFNDDDEWEYVEEGPAEIIWQGNEIILKKKKVRIPKKDLGHQIQEDPNRPTSNPLPPDSYAFADHTNSSIASAQEVLESVAQQVPNFGTEQDKAHCPFHLKTGACRFGQRCSRVHFYPDKACTLLMKNMYNGPGLAWEQDEGLEYTDEEVERSFEEFYEDVHTEFLKFGEIVNFKNVAGDSQTLTTAISDHGSRWFTGKGRQFLFFWLVLLSYSCSVRRFLCFILTAEHLRAWWVAGNNISVLLSGFSFSKGLNRVLSRHFSALYHILVVAGGLNNSCLLLPYFAIGQKNDSGGRLPLCRLNKKSKVVMGTQRLAIEAKTFDLSLEQSGSFFRLSGKTARALVMGKGARITTEVKQGRLLCWVPRIQSQDGRLLCWVPRIQSQVQQGSITQKTGVQTNPVQRDVGVQTEEAEMVTLGDVRVVEPAGKGEMGTKVGEKGEPKKAEEGEFFDEASIISFLDNEEGLLIEQLEKEYEEQERDQKMRHDDAFEGVASLLGMDVSEGNINDNSRGILTMPEEGNMTHGSIHTEGVKTFG</sequence>
<feature type="compositionally biased region" description="Basic residues" evidence="7">
    <location>
        <begin position="35"/>
        <end position="49"/>
    </location>
</feature>
<dbReference type="Pfam" id="PF00642">
    <property type="entry name" value="zf-CCCH"/>
    <property type="match status" value="1"/>
</dbReference>
<accession>A0A834SRP3</accession>
<dbReference type="InterPro" id="IPR000571">
    <property type="entry name" value="Znf_CCCH"/>
</dbReference>
<evidence type="ECO:0000313" key="10">
    <source>
        <dbReference type="Proteomes" id="UP000634136"/>
    </source>
</evidence>
<evidence type="ECO:0000259" key="8">
    <source>
        <dbReference type="PROSITE" id="PS50103"/>
    </source>
</evidence>
<dbReference type="PRINTS" id="PR01848">
    <property type="entry name" value="U2AUXFACTOR"/>
</dbReference>
<protein>
    <submittedName>
        <fullName evidence="9">Zinc finger CCCH domain-containing protein 5-like isoform X1</fullName>
    </submittedName>
</protein>
<feature type="region of interest" description="Disordered" evidence="7">
    <location>
        <begin position="168"/>
        <end position="193"/>
    </location>
</feature>
<dbReference type="GO" id="GO:0089701">
    <property type="term" value="C:U2AF complex"/>
    <property type="evidence" value="ECO:0007669"/>
    <property type="project" value="InterPro"/>
</dbReference>
<proteinExistence type="predicted"/>
<keyword evidence="1 5" id="KW-0479">Metal-binding</keyword>
<feature type="compositionally biased region" description="Basic and acidic residues" evidence="7">
    <location>
        <begin position="50"/>
        <end position="68"/>
    </location>
</feature>
<dbReference type="AlphaFoldDB" id="A0A834SRP3"/>
<feature type="zinc finger region" description="C3H1-type" evidence="5">
    <location>
        <begin position="220"/>
        <end position="248"/>
    </location>
</feature>
<feature type="compositionally biased region" description="Basic and acidic residues" evidence="7">
    <location>
        <begin position="11"/>
        <end position="26"/>
    </location>
</feature>
<feature type="region of interest" description="Disordered" evidence="7">
    <location>
        <begin position="644"/>
        <end position="664"/>
    </location>
</feature>
<feature type="region of interest" description="Disordered" evidence="7">
    <location>
        <begin position="1"/>
        <end position="68"/>
    </location>
</feature>
<dbReference type="GO" id="GO:0003723">
    <property type="term" value="F:RNA binding"/>
    <property type="evidence" value="ECO:0007669"/>
    <property type="project" value="InterPro"/>
</dbReference>
<dbReference type="EMBL" id="JAAIUW010000013">
    <property type="protein sequence ID" value="KAF7802169.1"/>
    <property type="molecule type" value="Genomic_DNA"/>
</dbReference>
<evidence type="ECO:0000256" key="3">
    <source>
        <dbReference type="ARBA" id="ARBA00022771"/>
    </source>
</evidence>
<evidence type="ECO:0000256" key="5">
    <source>
        <dbReference type="PROSITE-ProRule" id="PRU00723"/>
    </source>
</evidence>
<dbReference type="Proteomes" id="UP000634136">
    <property type="component" value="Unassembled WGS sequence"/>
</dbReference>
<dbReference type="Gene3D" id="3.30.70.330">
    <property type="match status" value="1"/>
</dbReference>
<reference evidence="9" key="1">
    <citation type="submission" date="2020-09" db="EMBL/GenBank/DDBJ databases">
        <title>Genome-Enabled Discovery of Anthraquinone Biosynthesis in Senna tora.</title>
        <authorList>
            <person name="Kang S.-H."/>
            <person name="Pandey R.P."/>
            <person name="Lee C.-M."/>
            <person name="Sim J.-S."/>
            <person name="Jeong J.-T."/>
            <person name="Choi B.-S."/>
            <person name="Jung M."/>
            <person name="Ginzburg D."/>
            <person name="Zhao K."/>
            <person name="Won S.Y."/>
            <person name="Oh T.-J."/>
            <person name="Yu Y."/>
            <person name="Kim N.-H."/>
            <person name="Lee O.R."/>
            <person name="Lee T.-H."/>
            <person name="Bashyal P."/>
            <person name="Kim T.-S."/>
            <person name="Lee W.-H."/>
            <person name="Kawkins C."/>
            <person name="Kim C.-K."/>
            <person name="Kim J.S."/>
            <person name="Ahn B.O."/>
            <person name="Rhee S.Y."/>
            <person name="Sohng J.K."/>
        </authorList>
    </citation>
    <scope>NUCLEOTIDE SEQUENCE</scope>
    <source>
        <tissue evidence="9">Leaf</tissue>
    </source>
</reference>
<keyword evidence="3 5" id="KW-0863">Zinc-finger</keyword>
<feature type="compositionally biased region" description="Basic and acidic residues" evidence="7">
    <location>
        <begin position="168"/>
        <end position="178"/>
    </location>
</feature>
<evidence type="ECO:0000313" key="9">
    <source>
        <dbReference type="EMBL" id="KAF7802169.1"/>
    </source>
</evidence>
<keyword evidence="10" id="KW-1185">Reference proteome</keyword>
<evidence type="ECO:0000256" key="4">
    <source>
        <dbReference type="ARBA" id="ARBA00022833"/>
    </source>
</evidence>
<evidence type="ECO:0000256" key="2">
    <source>
        <dbReference type="ARBA" id="ARBA00022737"/>
    </source>
</evidence>
<evidence type="ECO:0000256" key="7">
    <source>
        <dbReference type="SAM" id="MobiDB-lite"/>
    </source>
</evidence>
<dbReference type="GO" id="GO:0008270">
    <property type="term" value="F:zinc ion binding"/>
    <property type="evidence" value="ECO:0007669"/>
    <property type="project" value="UniProtKB-KW"/>
</dbReference>
<name>A0A834SRP3_9FABA</name>
<evidence type="ECO:0000256" key="1">
    <source>
        <dbReference type="ARBA" id="ARBA00022723"/>
    </source>
</evidence>
<dbReference type="InterPro" id="IPR009145">
    <property type="entry name" value="U2AF_small"/>
</dbReference>
<keyword evidence="2" id="KW-0677">Repeat</keyword>
<feature type="compositionally biased region" description="Acidic residues" evidence="7">
    <location>
        <begin position="1"/>
        <end position="10"/>
    </location>
</feature>
<dbReference type="InterPro" id="IPR012677">
    <property type="entry name" value="Nucleotide-bd_a/b_plait_sf"/>
</dbReference>
<feature type="coiled-coil region" evidence="6">
    <location>
        <begin position="589"/>
        <end position="616"/>
    </location>
</feature>
<organism evidence="9 10">
    <name type="scientific">Senna tora</name>
    <dbReference type="NCBI Taxonomy" id="362788"/>
    <lineage>
        <taxon>Eukaryota</taxon>
        <taxon>Viridiplantae</taxon>
        <taxon>Streptophyta</taxon>
        <taxon>Embryophyta</taxon>
        <taxon>Tracheophyta</taxon>
        <taxon>Spermatophyta</taxon>
        <taxon>Magnoliopsida</taxon>
        <taxon>eudicotyledons</taxon>
        <taxon>Gunneridae</taxon>
        <taxon>Pentapetalae</taxon>
        <taxon>rosids</taxon>
        <taxon>fabids</taxon>
        <taxon>Fabales</taxon>
        <taxon>Fabaceae</taxon>
        <taxon>Caesalpinioideae</taxon>
        <taxon>Cassia clade</taxon>
        <taxon>Senna</taxon>
    </lineage>
</organism>
<keyword evidence="6" id="KW-0175">Coiled coil</keyword>
<dbReference type="GO" id="GO:0000398">
    <property type="term" value="P:mRNA splicing, via spliceosome"/>
    <property type="evidence" value="ECO:0007669"/>
    <property type="project" value="InterPro"/>
</dbReference>
<gene>
    <name evidence="9" type="ORF">G2W53_041280</name>
</gene>
<evidence type="ECO:0000256" key="6">
    <source>
        <dbReference type="SAM" id="Coils"/>
    </source>
</evidence>